<dbReference type="Pfam" id="PF04909">
    <property type="entry name" value="Amidohydro_2"/>
    <property type="match status" value="1"/>
</dbReference>
<dbReference type="InterPro" id="IPR006680">
    <property type="entry name" value="Amidohydro-rel"/>
</dbReference>
<dbReference type="SUPFAM" id="SSF51556">
    <property type="entry name" value="Metallo-dependent hydrolases"/>
    <property type="match status" value="1"/>
</dbReference>
<reference evidence="3 4" key="1">
    <citation type="submission" date="2020-01" db="EMBL/GenBank/DDBJ databases">
        <title>Paenibacillus soybeanensis sp. nov. isolated from the nodules of soybean (Glycine max(L.) Merr).</title>
        <authorList>
            <person name="Wang H."/>
        </authorList>
    </citation>
    <scope>NUCLEOTIDE SEQUENCE [LARGE SCALE GENOMIC DNA]</scope>
    <source>
        <strain evidence="3 4">T1</strain>
    </source>
</reference>
<dbReference type="Gene3D" id="3.20.20.140">
    <property type="entry name" value="Metal-dependent hydrolases"/>
    <property type="match status" value="1"/>
</dbReference>
<name>A0ABW9XWB3_9BACL</name>
<sequence>MSRTIDAHQHYWELERGDYGWLTPEAGPILYRDYVPADLEPELARAGIRQSIVVQAAQTHAETAYMLELAERSDSVAGVVGWLNFQDPNWRDVLKIFRAHPKFLGVRVMLQEMRDAAEVLEPNSLEALRHLAEIGLPVDLLMKSSQLPETIALLKQVPNLHAVIDHIGKPRIGEGRFEPWASQMQEIAANYSGVYCKLSGMLTEADHDAWQPEQFTAYVRHVVACFGVGRVMFGSDWPVCLLAGSYADVRDVLRAALPEGLDSAQLAAVYGDNAAAFYKLPAE</sequence>
<gene>
    <name evidence="3" type="ORF">GT019_24200</name>
</gene>
<protein>
    <submittedName>
        <fullName evidence="3">Amidohydrolase family protein</fullName>
    </submittedName>
</protein>
<dbReference type="Proteomes" id="UP000665561">
    <property type="component" value="Unassembled WGS sequence"/>
</dbReference>
<evidence type="ECO:0000313" key="4">
    <source>
        <dbReference type="Proteomes" id="UP000665561"/>
    </source>
</evidence>
<comment type="caution">
    <text evidence="3">The sequence shown here is derived from an EMBL/GenBank/DDBJ whole genome shotgun (WGS) entry which is preliminary data.</text>
</comment>
<comment type="similarity">
    <text evidence="1">Belongs to the metallo-dependent hydrolases superfamily.</text>
</comment>
<dbReference type="RefSeq" id="WP_161745995.1">
    <property type="nucleotide sequence ID" value="NZ_JAAAMV010000024.1"/>
</dbReference>
<organism evidence="3 4">
    <name type="scientific">Paenibacillus glycinis</name>
    <dbReference type="NCBI Taxonomy" id="2697035"/>
    <lineage>
        <taxon>Bacteria</taxon>
        <taxon>Bacillati</taxon>
        <taxon>Bacillota</taxon>
        <taxon>Bacilli</taxon>
        <taxon>Bacillales</taxon>
        <taxon>Paenibacillaceae</taxon>
        <taxon>Paenibacillus</taxon>
    </lineage>
</organism>
<evidence type="ECO:0000313" key="3">
    <source>
        <dbReference type="EMBL" id="NBD26986.1"/>
    </source>
</evidence>
<proteinExistence type="inferred from homology"/>
<dbReference type="PANTHER" id="PTHR43569">
    <property type="entry name" value="AMIDOHYDROLASE"/>
    <property type="match status" value="1"/>
</dbReference>
<dbReference type="EMBL" id="JAAAMV010000024">
    <property type="protein sequence ID" value="NBD26986.1"/>
    <property type="molecule type" value="Genomic_DNA"/>
</dbReference>
<keyword evidence="4" id="KW-1185">Reference proteome</keyword>
<dbReference type="InterPro" id="IPR032466">
    <property type="entry name" value="Metal_Hydrolase"/>
</dbReference>
<evidence type="ECO:0000256" key="1">
    <source>
        <dbReference type="ARBA" id="ARBA00038310"/>
    </source>
</evidence>
<feature type="domain" description="Amidohydrolase-related" evidence="2">
    <location>
        <begin position="5"/>
        <end position="280"/>
    </location>
</feature>
<dbReference type="PANTHER" id="PTHR43569:SF2">
    <property type="entry name" value="AMIDOHYDROLASE-RELATED DOMAIN-CONTAINING PROTEIN"/>
    <property type="match status" value="1"/>
</dbReference>
<dbReference type="InterPro" id="IPR052350">
    <property type="entry name" value="Metallo-dep_Lactonases"/>
</dbReference>
<accession>A0ABW9XWB3</accession>
<evidence type="ECO:0000259" key="2">
    <source>
        <dbReference type="Pfam" id="PF04909"/>
    </source>
</evidence>